<dbReference type="InterPro" id="IPR015943">
    <property type="entry name" value="WD40/YVTN_repeat-like_dom_sf"/>
</dbReference>
<proteinExistence type="predicted"/>
<dbReference type="InterPro" id="IPR019775">
    <property type="entry name" value="WD40_repeat_CS"/>
</dbReference>
<dbReference type="SUPFAM" id="SSF50978">
    <property type="entry name" value="WD40 repeat-like"/>
    <property type="match status" value="1"/>
</dbReference>
<comment type="caution">
    <text evidence="4">The sequence shown here is derived from an EMBL/GenBank/DDBJ whole genome shotgun (WGS) entry which is preliminary data.</text>
</comment>
<accession>A0A3M7Q843</accession>
<dbReference type="Gene3D" id="2.130.10.10">
    <property type="entry name" value="YVTN repeat-like/Quinoprotein amine dehydrogenase"/>
    <property type="match status" value="1"/>
</dbReference>
<dbReference type="STRING" id="10195.A0A3M7Q843"/>
<dbReference type="PANTHER" id="PTHR44324:SF2">
    <property type="entry name" value="WD REPEAT-CONTAINING PROTEIN 64"/>
    <property type="match status" value="1"/>
</dbReference>
<dbReference type="PROSITE" id="PS50082">
    <property type="entry name" value="WD_REPEATS_2"/>
    <property type="match status" value="1"/>
</dbReference>
<sequence>MNTYLLYNQLLRESGSGSPFFEFHQEFLYLKSTHGHKIKVACMTIDPSGFRLATAATDGSIKIWNFATGQELKTKSAKKDRVESKIVTLHYGNLQNELLLFVCYSCNVIKIYQDSIDSNELNLIYCLGKTVGKSSALNRYDIVPPIQNEEENADNRNEDDAEKSKLDDYQHSILAKHRINSSVFNCELNLLITVSNCIVLWNTATQELKEIFDLDSDGLEEEKIQLDDLTKSGKFQKDSTGIVCVKLLVNKKKKVEFRDAVVEYVDIESTKNDQTFEF</sequence>
<keyword evidence="1 3" id="KW-0853">WD repeat</keyword>
<dbReference type="Pfam" id="PF00400">
    <property type="entry name" value="WD40"/>
    <property type="match status" value="1"/>
</dbReference>
<feature type="repeat" description="WD" evidence="3">
    <location>
        <begin position="33"/>
        <end position="74"/>
    </location>
</feature>
<dbReference type="InterPro" id="IPR051242">
    <property type="entry name" value="WD-EF-hand_domain"/>
</dbReference>
<evidence type="ECO:0000313" key="4">
    <source>
        <dbReference type="EMBL" id="RNA07627.1"/>
    </source>
</evidence>
<keyword evidence="2" id="KW-0677">Repeat</keyword>
<dbReference type="SMART" id="SM00320">
    <property type="entry name" value="WD40"/>
    <property type="match status" value="2"/>
</dbReference>
<evidence type="ECO:0000256" key="2">
    <source>
        <dbReference type="ARBA" id="ARBA00022737"/>
    </source>
</evidence>
<dbReference type="OrthoDB" id="6262491at2759"/>
<dbReference type="PANTHER" id="PTHR44324">
    <property type="entry name" value="WD40 REPEAT DOMAIN 95"/>
    <property type="match status" value="1"/>
</dbReference>
<name>A0A3M7Q843_BRAPC</name>
<reference evidence="4 5" key="1">
    <citation type="journal article" date="2018" name="Sci. Rep.">
        <title>Genomic signatures of local adaptation to the degree of environmental predictability in rotifers.</title>
        <authorList>
            <person name="Franch-Gras L."/>
            <person name="Hahn C."/>
            <person name="Garcia-Roger E.M."/>
            <person name="Carmona M.J."/>
            <person name="Serra M."/>
            <person name="Gomez A."/>
        </authorList>
    </citation>
    <scope>NUCLEOTIDE SEQUENCE [LARGE SCALE GENOMIC DNA]</scope>
    <source>
        <strain evidence="4">HYR1</strain>
    </source>
</reference>
<gene>
    <name evidence="4" type="ORF">BpHYR1_013119</name>
</gene>
<dbReference type="InterPro" id="IPR036322">
    <property type="entry name" value="WD40_repeat_dom_sf"/>
</dbReference>
<dbReference type="PROSITE" id="PS50294">
    <property type="entry name" value="WD_REPEATS_REGION"/>
    <property type="match status" value="1"/>
</dbReference>
<keyword evidence="5" id="KW-1185">Reference proteome</keyword>
<dbReference type="InterPro" id="IPR001680">
    <property type="entry name" value="WD40_rpt"/>
</dbReference>
<evidence type="ECO:0000256" key="1">
    <source>
        <dbReference type="ARBA" id="ARBA00022574"/>
    </source>
</evidence>
<evidence type="ECO:0000313" key="5">
    <source>
        <dbReference type="Proteomes" id="UP000276133"/>
    </source>
</evidence>
<protein>
    <submittedName>
        <fullName evidence="4">WD repeat-containing 64</fullName>
    </submittedName>
</protein>
<dbReference type="AlphaFoldDB" id="A0A3M7Q843"/>
<dbReference type="EMBL" id="REGN01006975">
    <property type="protein sequence ID" value="RNA07627.1"/>
    <property type="molecule type" value="Genomic_DNA"/>
</dbReference>
<dbReference type="PROSITE" id="PS00678">
    <property type="entry name" value="WD_REPEATS_1"/>
    <property type="match status" value="1"/>
</dbReference>
<dbReference type="Proteomes" id="UP000276133">
    <property type="component" value="Unassembled WGS sequence"/>
</dbReference>
<organism evidence="4 5">
    <name type="scientific">Brachionus plicatilis</name>
    <name type="common">Marine rotifer</name>
    <name type="synonym">Brachionus muelleri</name>
    <dbReference type="NCBI Taxonomy" id="10195"/>
    <lineage>
        <taxon>Eukaryota</taxon>
        <taxon>Metazoa</taxon>
        <taxon>Spiralia</taxon>
        <taxon>Gnathifera</taxon>
        <taxon>Rotifera</taxon>
        <taxon>Eurotatoria</taxon>
        <taxon>Monogononta</taxon>
        <taxon>Pseudotrocha</taxon>
        <taxon>Ploima</taxon>
        <taxon>Brachionidae</taxon>
        <taxon>Brachionus</taxon>
    </lineage>
</organism>
<evidence type="ECO:0000256" key="3">
    <source>
        <dbReference type="PROSITE-ProRule" id="PRU00221"/>
    </source>
</evidence>